<dbReference type="GeneID" id="26660414"/>
<name>A0A0U5H462_9EURY</name>
<dbReference type="RefSeq" id="WP_218778835.1">
    <property type="nucleotide sequence ID" value="NZ_CEML01000004.1"/>
</dbReference>
<dbReference type="EMBL" id="LN831303">
    <property type="protein sequence ID" value="CQH63396.1"/>
    <property type="molecule type" value="Genomic_DNA"/>
</dbReference>
<dbReference type="AlphaFoldDB" id="A0A0U5H462"/>
<evidence type="ECO:0000313" key="2">
    <source>
        <dbReference type="Proteomes" id="UP000066737"/>
    </source>
</evidence>
<accession>A0A0U5H462</accession>
<dbReference type="KEGG" id="hhb:Hhub_4065"/>
<sequence>MPESPPPRTDRIDRTRRRVLAGGGTVATAALAGCSGLFETGPRTLETVVHEDSAAELSWDFPAQSEAESVGYVEISTNGQSYSDGSVPSAGFTVEVGIDPSSGYELAEFTVRLATPNAYFDRRGQVTYLVSPPARSDDTSAYYRRLRSGSIHRQLVVELAEVGVDGNVEFPVVVREAQSLPSALQCSFSLRAVESGTFGETVTASASGTFEFAADGS</sequence>
<evidence type="ECO:0000313" key="1">
    <source>
        <dbReference type="EMBL" id="CQH63396.1"/>
    </source>
</evidence>
<dbReference type="Proteomes" id="UP000066737">
    <property type="component" value="Plasmid pSTJ001"/>
</dbReference>
<geneLocation type="plasmid" evidence="2">
    <name>pSTJ001</name>
</geneLocation>
<reference evidence="2" key="1">
    <citation type="journal article" date="2016" name="Environ. Microbiol.">
        <title>The complete genome of a viable archaeum isolated from 123-million-year-old rock salt.</title>
        <authorList>
            <person name="Jaakkola S.T."/>
            <person name="Pfeiffer F."/>
            <person name="Ravantti J.J."/>
            <person name="Guo Q."/>
            <person name="Liu Y."/>
            <person name="Chen X."/>
            <person name="Ma H."/>
            <person name="Yang C."/>
            <person name="Oksanen H.M."/>
            <person name="Bamford D.H."/>
        </authorList>
    </citation>
    <scope>NUCLEOTIDE SEQUENCE</scope>
    <source>
        <strain evidence="2">JI20-1</strain>
        <plasmid evidence="2">Plasmid pSTJ001</plasmid>
    </source>
</reference>
<proteinExistence type="predicted"/>
<keyword evidence="2" id="KW-1185">Reference proteome</keyword>
<protein>
    <submittedName>
        <fullName evidence="1">Uncharacterized protein</fullName>
    </submittedName>
</protein>
<organism evidence="1 2">
    <name type="scientific">Halobacterium hubeiense</name>
    <dbReference type="NCBI Taxonomy" id="1407499"/>
    <lineage>
        <taxon>Archaea</taxon>
        <taxon>Methanobacteriati</taxon>
        <taxon>Methanobacteriota</taxon>
        <taxon>Stenosarchaea group</taxon>
        <taxon>Halobacteria</taxon>
        <taxon>Halobacteriales</taxon>
        <taxon>Halobacteriaceae</taxon>
        <taxon>Halobacterium</taxon>
    </lineage>
</organism>
<gene>
    <name evidence="1" type="ORF">HHUB_4065</name>
</gene>